<accession>A0A391NUN7</accession>
<keyword evidence="3" id="KW-1185">Reference proteome</keyword>
<dbReference type="AlphaFoldDB" id="A0A391NUN7"/>
<evidence type="ECO:0000313" key="2">
    <source>
        <dbReference type="EMBL" id="GCA64875.1"/>
    </source>
</evidence>
<evidence type="ECO:0000313" key="3">
    <source>
        <dbReference type="Proteomes" id="UP000265618"/>
    </source>
</evidence>
<protein>
    <submittedName>
        <fullName evidence="2">Uncharacterized protein</fullName>
    </submittedName>
</protein>
<proteinExistence type="predicted"/>
<evidence type="ECO:0000256" key="1">
    <source>
        <dbReference type="SAM" id="Phobius"/>
    </source>
</evidence>
<keyword evidence="1" id="KW-0472">Membrane</keyword>
<feature type="transmembrane region" description="Helical" evidence="1">
    <location>
        <begin position="7"/>
        <end position="26"/>
    </location>
</feature>
<name>A0A391NUN7_9EUKA</name>
<keyword evidence="1" id="KW-1133">Transmembrane helix</keyword>
<feature type="non-terminal residue" evidence="2">
    <location>
        <position position="32"/>
    </location>
</feature>
<keyword evidence="1" id="KW-0812">Transmembrane</keyword>
<comment type="caution">
    <text evidence="2">The sequence shown here is derived from an EMBL/GenBank/DDBJ whole genome shotgun (WGS) entry which is preliminary data.</text>
</comment>
<organism evidence="2 3">
    <name type="scientific">Kipferlia bialata</name>
    <dbReference type="NCBI Taxonomy" id="797122"/>
    <lineage>
        <taxon>Eukaryota</taxon>
        <taxon>Metamonada</taxon>
        <taxon>Carpediemonas-like organisms</taxon>
        <taxon>Kipferlia</taxon>
    </lineage>
</organism>
<dbReference type="EMBL" id="BDIP01008912">
    <property type="protein sequence ID" value="GCA64875.1"/>
    <property type="molecule type" value="Genomic_DNA"/>
</dbReference>
<dbReference type="Proteomes" id="UP000265618">
    <property type="component" value="Unassembled WGS sequence"/>
</dbReference>
<reference evidence="2 3" key="1">
    <citation type="journal article" date="2018" name="PLoS ONE">
        <title>The draft genome of Kipferlia bialata reveals reductive genome evolution in fornicate parasites.</title>
        <authorList>
            <person name="Tanifuji G."/>
            <person name="Takabayashi S."/>
            <person name="Kume K."/>
            <person name="Takagi M."/>
            <person name="Nakayama T."/>
            <person name="Kamikawa R."/>
            <person name="Inagaki Y."/>
            <person name="Hashimoto T."/>
        </authorList>
    </citation>
    <scope>NUCLEOTIDE SEQUENCE [LARGE SCALE GENOMIC DNA]</scope>
    <source>
        <strain evidence="2">NY0173</strain>
    </source>
</reference>
<sequence>MSRVPGTLLHLGLGFGPFTLINALWAEAPFFI</sequence>
<gene>
    <name evidence="2" type="ORF">KIPB_015632</name>
</gene>